<evidence type="ECO:0000256" key="3">
    <source>
        <dbReference type="ARBA" id="ARBA00023163"/>
    </source>
</evidence>
<dbReference type="GO" id="GO:0045892">
    <property type="term" value="P:negative regulation of DNA-templated transcription"/>
    <property type="evidence" value="ECO:0007669"/>
    <property type="project" value="TreeGrafter"/>
</dbReference>
<dbReference type="Proteomes" id="UP000060016">
    <property type="component" value="Chromosome"/>
</dbReference>
<dbReference type="PATRIC" id="fig|156976.3.peg.57"/>
<dbReference type="SUPFAM" id="SSF46785">
    <property type="entry name" value="Winged helix' DNA-binding domain"/>
    <property type="match status" value="1"/>
</dbReference>
<dbReference type="PRINTS" id="PR00035">
    <property type="entry name" value="HTHGNTR"/>
</dbReference>
<dbReference type="AlphaFoldDB" id="A0A0K1REY5"/>
<evidence type="ECO:0000259" key="4">
    <source>
        <dbReference type="PROSITE" id="PS50949"/>
    </source>
</evidence>
<dbReference type="GO" id="GO:0003700">
    <property type="term" value="F:DNA-binding transcription factor activity"/>
    <property type="evidence" value="ECO:0007669"/>
    <property type="project" value="InterPro"/>
</dbReference>
<dbReference type="KEGG" id="crie:AK829_00315"/>
<keyword evidence="6" id="KW-1185">Reference proteome</keyword>
<gene>
    <name evidence="5" type="ORF">AK829_00315</name>
</gene>
<dbReference type="PANTHER" id="PTHR44846:SF17">
    <property type="entry name" value="GNTR-FAMILY TRANSCRIPTIONAL REGULATOR"/>
    <property type="match status" value="1"/>
</dbReference>
<dbReference type="Pfam" id="PF00392">
    <property type="entry name" value="GntR"/>
    <property type="match status" value="1"/>
</dbReference>
<feature type="domain" description="HTH gntR-type" evidence="4">
    <location>
        <begin position="1"/>
        <end position="67"/>
    </location>
</feature>
<dbReference type="InterPro" id="IPR011663">
    <property type="entry name" value="UTRA"/>
</dbReference>
<dbReference type="SMART" id="SM00345">
    <property type="entry name" value="HTH_GNTR"/>
    <property type="match status" value="1"/>
</dbReference>
<evidence type="ECO:0000256" key="2">
    <source>
        <dbReference type="ARBA" id="ARBA00023125"/>
    </source>
</evidence>
<reference evidence="5 6" key="1">
    <citation type="submission" date="2015-08" db="EMBL/GenBank/DDBJ databases">
        <authorList>
            <person name="Babu N.S."/>
            <person name="Beckwith C.J."/>
            <person name="Beseler K.G."/>
            <person name="Brison A."/>
            <person name="Carone J.V."/>
            <person name="Caskin T.P."/>
            <person name="Diamond M."/>
            <person name="Durham M.E."/>
            <person name="Foxe J.M."/>
            <person name="Go M."/>
            <person name="Henderson B.A."/>
            <person name="Jones I.B."/>
            <person name="McGettigan J.A."/>
            <person name="Micheletti S.J."/>
            <person name="Nasrallah M.E."/>
            <person name="Ortiz D."/>
            <person name="Piller C.R."/>
            <person name="Privatt S.R."/>
            <person name="Schneider S.L."/>
            <person name="Sharp S."/>
            <person name="Smith T.C."/>
            <person name="Stanton J.D."/>
            <person name="Ullery H.E."/>
            <person name="Wilson R.J."/>
            <person name="Serrano M.G."/>
            <person name="Buck G."/>
            <person name="Lee V."/>
            <person name="Wang Y."/>
            <person name="Carvalho R."/>
            <person name="Voegtly L."/>
            <person name="Shi R."/>
            <person name="Duckworth R."/>
            <person name="Johnson A."/>
            <person name="Loviza R."/>
            <person name="Walstead R."/>
            <person name="Shah Z."/>
            <person name="Kiflezghi M."/>
            <person name="Wade K."/>
            <person name="Ball S.L."/>
            <person name="Bradley K.W."/>
            <person name="Asai D.J."/>
            <person name="Bowman C.A."/>
            <person name="Russell D.A."/>
            <person name="Pope W.H."/>
            <person name="Jacobs-Sera D."/>
            <person name="Hendrix R.W."/>
            <person name="Hatfull G.F."/>
        </authorList>
    </citation>
    <scope>NUCLEOTIDE SEQUENCE [LARGE SCALE GENOMIC DNA]</scope>
    <source>
        <strain evidence="5 6">PUDD_83A45</strain>
    </source>
</reference>
<dbReference type="Gene3D" id="3.40.1410.10">
    <property type="entry name" value="Chorismate lyase-like"/>
    <property type="match status" value="2"/>
</dbReference>
<dbReference type="GO" id="GO:0003677">
    <property type="term" value="F:DNA binding"/>
    <property type="evidence" value="ECO:0007669"/>
    <property type="project" value="UniProtKB-KW"/>
</dbReference>
<dbReference type="CDD" id="cd07377">
    <property type="entry name" value="WHTH_GntR"/>
    <property type="match status" value="1"/>
</dbReference>
<dbReference type="InterPro" id="IPR036388">
    <property type="entry name" value="WH-like_DNA-bd_sf"/>
</dbReference>
<sequence length="214" mass="23399">MVIADALRARIESHELAPGDRLPSERELVERFGVARMTIRHALDMVQSEGLIERRRGRNGGTFIRATPPVLELNSGVGFEEYFAAEDSGVTSATRSLGQVPAPHSVANAFKVEPGSEVTERQVVFSSEGQPLMFATCYTLPGRAREELSPEPEWREDILTATRASDRECEALGLGTNAVVQRVTRSMFVGDDLTEFSLIAIRPDAAKLRAVTTG</sequence>
<dbReference type="SUPFAM" id="SSF64288">
    <property type="entry name" value="Chorismate lyase-like"/>
    <property type="match status" value="1"/>
</dbReference>
<dbReference type="InterPro" id="IPR036390">
    <property type="entry name" value="WH_DNA-bd_sf"/>
</dbReference>
<keyword evidence="2" id="KW-0238">DNA-binding</keyword>
<keyword evidence="3" id="KW-0804">Transcription</keyword>
<proteinExistence type="predicted"/>
<dbReference type="InterPro" id="IPR000524">
    <property type="entry name" value="Tscrpt_reg_HTH_GntR"/>
</dbReference>
<dbReference type="PANTHER" id="PTHR44846">
    <property type="entry name" value="MANNOSYL-D-GLYCERATE TRANSPORT/METABOLISM SYSTEM REPRESSOR MNGR-RELATED"/>
    <property type="match status" value="1"/>
</dbReference>
<dbReference type="EMBL" id="CP012342">
    <property type="protein sequence ID" value="AKV59741.1"/>
    <property type="molecule type" value="Genomic_DNA"/>
</dbReference>
<dbReference type="PROSITE" id="PS50949">
    <property type="entry name" value="HTH_GNTR"/>
    <property type="match status" value="1"/>
</dbReference>
<accession>A0A0K1REY5</accession>
<keyword evidence="1" id="KW-0805">Transcription regulation</keyword>
<evidence type="ECO:0000313" key="6">
    <source>
        <dbReference type="Proteomes" id="UP000060016"/>
    </source>
</evidence>
<organism evidence="5 6">
    <name type="scientific">Corynebacterium riegelii</name>
    <dbReference type="NCBI Taxonomy" id="156976"/>
    <lineage>
        <taxon>Bacteria</taxon>
        <taxon>Bacillati</taxon>
        <taxon>Actinomycetota</taxon>
        <taxon>Actinomycetes</taxon>
        <taxon>Mycobacteriales</taxon>
        <taxon>Corynebacteriaceae</taxon>
        <taxon>Corynebacterium</taxon>
    </lineage>
</organism>
<name>A0A0K1REY5_9CORY</name>
<dbReference type="InterPro" id="IPR028978">
    <property type="entry name" value="Chorismate_lyase_/UTRA_dom_sf"/>
</dbReference>
<dbReference type="STRING" id="156976.AK829_00315"/>
<dbReference type="Gene3D" id="1.10.10.10">
    <property type="entry name" value="Winged helix-like DNA-binding domain superfamily/Winged helix DNA-binding domain"/>
    <property type="match status" value="1"/>
</dbReference>
<dbReference type="InterPro" id="IPR050679">
    <property type="entry name" value="Bact_HTH_transcr_reg"/>
</dbReference>
<protein>
    <recommendedName>
        <fullName evidence="4">HTH gntR-type domain-containing protein</fullName>
    </recommendedName>
</protein>
<dbReference type="SMART" id="SM00866">
    <property type="entry name" value="UTRA"/>
    <property type="match status" value="1"/>
</dbReference>
<evidence type="ECO:0000313" key="5">
    <source>
        <dbReference type="EMBL" id="AKV59741.1"/>
    </source>
</evidence>
<evidence type="ECO:0000256" key="1">
    <source>
        <dbReference type="ARBA" id="ARBA00023015"/>
    </source>
</evidence>